<keyword evidence="4" id="KW-0949">S-adenosyl-L-methionine</keyword>
<evidence type="ECO:0000313" key="8">
    <source>
        <dbReference type="Proteomes" id="UP000275012"/>
    </source>
</evidence>
<dbReference type="PRINTS" id="PR00507">
    <property type="entry name" value="N12N6MTFRASE"/>
</dbReference>
<evidence type="ECO:0000256" key="1">
    <source>
        <dbReference type="ARBA" id="ARBA00011900"/>
    </source>
</evidence>
<accession>A0A3M2I308</accession>
<dbReference type="EMBL" id="RFLY01000009">
    <property type="protein sequence ID" value="RMH92887.1"/>
    <property type="molecule type" value="Genomic_DNA"/>
</dbReference>
<dbReference type="CDD" id="cd02440">
    <property type="entry name" value="AdoMet_MTases"/>
    <property type="match status" value="1"/>
</dbReference>
<feature type="domain" description="Type II methyltransferase M.TaqI-like" evidence="6">
    <location>
        <begin position="121"/>
        <end position="207"/>
    </location>
</feature>
<gene>
    <name evidence="7" type="ORF">EBB59_07995</name>
</gene>
<dbReference type="EC" id="2.1.1.72" evidence="1"/>
<dbReference type="SUPFAM" id="SSF53335">
    <property type="entry name" value="S-adenosyl-L-methionine-dependent methyltransferases"/>
    <property type="match status" value="1"/>
</dbReference>
<organism evidence="7 8">
    <name type="scientific">Solilutibacter pythonis</name>
    <dbReference type="NCBI Taxonomy" id="2483112"/>
    <lineage>
        <taxon>Bacteria</taxon>
        <taxon>Pseudomonadati</taxon>
        <taxon>Pseudomonadota</taxon>
        <taxon>Gammaproteobacteria</taxon>
        <taxon>Lysobacterales</taxon>
        <taxon>Lysobacteraceae</taxon>
        <taxon>Solilutibacter</taxon>
    </lineage>
</organism>
<evidence type="ECO:0000256" key="2">
    <source>
        <dbReference type="ARBA" id="ARBA00022603"/>
    </source>
</evidence>
<comment type="caution">
    <text evidence="7">The sequence shown here is derived from an EMBL/GenBank/DDBJ whole genome shotgun (WGS) entry which is preliminary data.</text>
</comment>
<dbReference type="Pfam" id="PF07669">
    <property type="entry name" value="Eco57I"/>
    <property type="match status" value="1"/>
</dbReference>
<proteinExistence type="predicted"/>
<sequence length="477" mass="52573">MLQVAESRRNDIHAAIPRDRKAMLGQFMTPDSIAGFMVSLFPDAPGPRRLLDAGAGLGALSRAVLDRWRDPTATVEAYEIDSRLRGRLSATLAGYPARSVIHARDFLGHAAQRIAAGEAPFTHAILNPPYKKIATTSEARAAASRAGLETVNLYSAFVGLALALLRPGGQLVAIMPRSFANGPYYKPFRKWIRAHGAIRHLHLFGSRDSAFRDDGVLQENIILRIERGGEEGPVQVSHSSDERFTDLSRETTPYSAIFRPGDRELFLHVPDGTADPLDTPRVASSLTDLGVAVSTGPVVDFRMRENLRQMPSHGDAPLIYPHHLSGASLAWPAEGSKKANAIADNERTARWLFPAGTYVLTRRFSAKEERRRVVAYLLPGEALPGSRVGFENHMNVFHASKRGLPEALAWGLYAWLNSTALDQHLRRFSGHTQINATDLRNMRYPDRATLEALGEKAKKLYDLDQDAIDRLVGELLG</sequence>
<protein>
    <recommendedName>
        <fullName evidence="1">site-specific DNA-methyltransferase (adenine-specific)</fullName>
        <ecNumber evidence="1">2.1.1.72</ecNumber>
    </recommendedName>
</protein>
<evidence type="ECO:0000259" key="6">
    <source>
        <dbReference type="Pfam" id="PF07669"/>
    </source>
</evidence>
<dbReference type="GO" id="GO:0009007">
    <property type="term" value="F:site-specific DNA-methyltransferase (adenine-specific) activity"/>
    <property type="evidence" value="ECO:0007669"/>
    <property type="project" value="UniProtKB-EC"/>
</dbReference>
<dbReference type="AlphaFoldDB" id="A0A3M2I308"/>
<evidence type="ECO:0000256" key="5">
    <source>
        <dbReference type="ARBA" id="ARBA00047942"/>
    </source>
</evidence>
<dbReference type="GO" id="GO:0032259">
    <property type="term" value="P:methylation"/>
    <property type="evidence" value="ECO:0007669"/>
    <property type="project" value="UniProtKB-KW"/>
</dbReference>
<keyword evidence="8" id="KW-1185">Reference proteome</keyword>
<dbReference type="Proteomes" id="UP000275012">
    <property type="component" value="Unassembled WGS sequence"/>
</dbReference>
<dbReference type="OrthoDB" id="9806213at2"/>
<reference evidence="7 8" key="1">
    <citation type="submission" date="2018-10" db="EMBL/GenBank/DDBJ databases">
        <title>Proposal of Lysobacter pythonis sp. nov. isolated from royal pythons (Python regius).</title>
        <authorList>
            <person name="Hans-Juergen B."/>
            <person name="Huptas C."/>
            <person name="Sandra B."/>
            <person name="Igor L."/>
            <person name="Joachim S."/>
            <person name="Siegfried S."/>
            <person name="Mareike W."/>
            <person name="Peter K."/>
        </authorList>
    </citation>
    <scope>NUCLEOTIDE SEQUENCE [LARGE SCALE GENOMIC DNA]</scope>
    <source>
        <strain evidence="7 8">4284/11</strain>
    </source>
</reference>
<comment type="catalytic activity">
    <reaction evidence="5">
        <text>a 2'-deoxyadenosine in DNA + S-adenosyl-L-methionine = an N(6)-methyl-2'-deoxyadenosine in DNA + S-adenosyl-L-homocysteine + H(+)</text>
        <dbReference type="Rhea" id="RHEA:15197"/>
        <dbReference type="Rhea" id="RHEA-COMP:12418"/>
        <dbReference type="Rhea" id="RHEA-COMP:12419"/>
        <dbReference type="ChEBI" id="CHEBI:15378"/>
        <dbReference type="ChEBI" id="CHEBI:57856"/>
        <dbReference type="ChEBI" id="CHEBI:59789"/>
        <dbReference type="ChEBI" id="CHEBI:90615"/>
        <dbReference type="ChEBI" id="CHEBI:90616"/>
        <dbReference type="EC" id="2.1.1.72"/>
    </reaction>
</comment>
<name>A0A3M2I308_9GAMM</name>
<dbReference type="InterPro" id="IPR011639">
    <property type="entry name" value="MethylTrfase_TaqI-like_dom"/>
</dbReference>
<dbReference type="PANTHER" id="PTHR33841:SF1">
    <property type="entry name" value="DNA METHYLTRANSFERASE A"/>
    <property type="match status" value="1"/>
</dbReference>
<dbReference type="InterPro" id="IPR029063">
    <property type="entry name" value="SAM-dependent_MTases_sf"/>
</dbReference>
<dbReference type="PANTHER" id="PTHR33841">
    <property type="entry name" value="DNA METHYLTRANSFERASE YEEA-RELATED"/>
    <property type="match status" value="1"/>
</dbReference>
<dbReference type="InterPro" id="IPR050953">
    <property type="entry name" value="N4_N6_ade-DNA_methylase"/>
</dbReference>
<dbReference type="Gene3D" id="3.40.50.150">
    <property type="entry name" value="Vaccinia Virus protein VP39"/>
    <property type="match status" value="1"/>
</dbReference>
<evidence type="ECO:0000313" key="7">
    <source>
        <dbReference type="EMBL" id="RMH92887.1"/>
    </source>
</evidence>
<dbReference type="GO" id="GO:0006304">
    <property type="term" value="P:DNA modification"/>
    <property type="evidence" value="ECO:0007669"/>
    <property type="project" value="InterPro"/>
</dbReference>
<keyword evidence="3 7" id="KW-0808">Transferase</keyword>
<keyword evidence="2 7" id="KW-0489">Methyltransferase</keyword>
<evidence type="ECO:0000256" key="4">
    <source>
        <dbReference type="ARBA" id="ARBA00022691"/>
    </source>
</evidence>
<evidence type="ECO:0000256" key="3">
    <source>
        <dbReference type="ARBA" id="ARBA00022679"/>
    </source>
</evidence>
<dbReference type="RefSeq" id="WP_122101620.1">
    <property type="nucleotide sequence ID" value="NZ_RFLY01000009.1"/>
</dbReference>